<dbReference type="InterPro" id="IPR001077">
    <property type="entry name" value="COMT_C"/>
</dbReference>
<evidence type="ECO:0000256" key="3">
    <source>
        <dbReference type="ARBA" id="ARBA00022691"/>
    </source>
</evidence>
<dbReference type="GO" id="GO:0046983">
    <property type="term" value="F:protein dimerization activity"/>
    <property type="evidence" value="ECO:0007669"/>
    <property type="project" value="InterPro"/>
</dbReference>
<feature type="active site" description="Proton acceptor" evidence="4">
    <location>
        <position position="251"/>
    </location>
</feature>
<organism evidence="7 8">
    <name type="scientific">Nocardiopsis algeriensis</name>
    <dbReference type="NCBI Taxonomy" id="1478215"/>
    <lineage>
        <taxon>Bacteria</taxon>
        <taxon>Bacillati</taxon>
        <taxon>Actinomycetota</taxon>
        <taxon>Actinomycetes</taxon>
        <taxon>Streptosporangiales</taxon>
        <taxon>Nocardiopsidaceae</taxon>
        <taxon>Nocardiopsis</taxon>
    </lineage>
</organism>
<dbReference type="GO" id="GO:0032259">
    <property type="term" value="P:methylation"/>
    <property type="evidence" value="ECO:0007669"/>
    <property type="project" value="UniProtKB-KW"/>
</dbReference>
<dbReference type="Proteomes" id="UP000536604">
    <property type="component" value="Unassembled WGS sequence"/>
</dbReference>
<evidence type="ECO:0000313" key="8">
    <source>
        <dbReference type="Proteomes" id="UP000536604"/>
    </source>
</evidence>
<feature type="domain" description="O-methyltransferase dimerisation" evidence="6">
    <location>
        <begin position="18"/>
        <end position="91"/>
    </location>
</feature>
<evidence type="ECO:0008006" key="9">
    <source>
        <dbReference type="Google" id="ProtNLM"/>
    </source>
</evidence>
<dbReference type="AlphaFoldDB" id="A0A841ISJ6"/>
<dbReference type="InterPro" id="IPR029063">
    <property type="entry name" value="SAM-dependent_MTases_sf"/>
</dbReference>
<evidence type="ECO:0000259" key="6">
    <source>
        <dbReference type="Pfam" id="PF08100"/>
    </source>
</evidence>
<dbReference type="Pfam" id="PF08100">
    <property type="entry name" value="Dimerisation"/>
    <property type="match status" value="1"/>
</dbReference>
<dbReference type="PIRSF" id="PIRSF005739">
    <property type="entry name" value="O-mtase"/>
    <property type="match status" value="1"/>
</dbReference>
<evidence type="ECO:0000256" key="4">
    <source>
        <dbReference type="PIRSR" id="PIRSR005739-1"/>
    </source>
</evidence>
<evidence type="ECO:0000259" key="5">
    <source>
        <dbReference type="Pfam" id="PF00891"/>
    </source>
</evidence>
<keyword evidence="3" id="KW-0949">S-adenosyl-L-methionine</keyword>
<dbReference type="InterPro" id="IPR016461">
    <property type="entry name" value="COMT-like"/>
</dbReference>
<reference evidence="7 8" key="1">
    <citation type="submission" date="2020-08" db="EMBL/GenBank/DDBJ databases">
        <title>Genomic Encyclopedia of Type Strains, Phase III (KMG-III): the genomes of soil and plant-associated and newly described type strains.</title>
        <authorList>
            <person name="Whitman W."/>
        </authorList>
    </citation>
    <scope>NUCLEOTIDE SEQUENCE [LARGE SCALE GENOMIC DNA]</scope>
    <source>
        <strain evidence="7 8">CECT 8712</strain>
    </source>
</reference>
<protein>
    <recommendedName>
        <fullName evidence="9">Methyltransferase</fullName>
    </recommendedName>
</protein>
<dbReference type="GO" id="GO:0008171">
    <property type="term" value="F:O-methyltransferase activity"/>
    <property type="evidence" value="ECO:0007669"/>
    <property type="project" value="InterPro"/>
</dbReference>
<evidence type="ECO:0000256" key="2">
    <source>
        <dbReference type="ARBA" id="ARBA00022679"/>
    </source>
</evidence>
<dbReference type="Gene3D" id="3.40.50.150">
    <property type="entry name" value="Vaccinia Virus protein VP39"/>
    <property type="match status" value="1"/>
</dbReference>
<dbReference type="RefSeq" id="WP_184292570.1">
    <property type="nucleotide sequence ID" value="NZ_JACHJO010000009.1"/>
</dbReference>
<evidence type="ECO:0000256" key="1">
    <source>
        <dbReference type="ARBA" id="ARBA00022603"/>
    </source>
</evidence>
<dbReference type="InterPro" id="IPR036390">
    <property type="entry name" value="WH_DNA-bd_sf"/>
</dbReference>
<accession>A0A841ISJ6</accession>
<dbReference type="Gene3D" id="1.10.10.10">
    <property type="entry name" value="Winged helix-like DNA-binding domain superfamily/Winged helix DNA-binding domain"/>
    <property type="match status" value="1"/>
</dbReference>
<keyword evidence="2" id="KW-0808">Transferase</keyword>
<dbReference type="Pfam" id="PF00891">
    <property type="entry name" value="Methyltransf_2"/>
    <property type="match status" value="1"/>
</dbReference>
<sequence>MTAPNSADPEDRAALVRLLMGGMAASTVGAAARLGIADALGGAELDAATVAERIGAPEHTTARLLRALAALGVLHERGPDRYALTSAGHLLRSDHEDSVRSLAHLYTDGLLLDSWQRLADAVRKADVAFETLHGTPFFRHLQNRPELSAMFNAAMADATRATARVLPDSYDFAPFTTVVDVGGGDGTLLGAVLARHPHLRGVLFDTADGLARAGEVLERTGTADRCTRVSGDFFARVPAGGDLYLLKSIVHDWDDERAAVILTRCQEAASPGARLLLIEPLLPDTVAGAPSPAPFLSDLNMMLNPGGRERTRADIDALCAGAGFTVTGVRTLPPPSGQGLVEAVVTGPDRPTGASGTP</sequence>
<comment type="caution">
    <text evidence="7">The sequence shown here is derived from an EMBL/GenBank/DDBJ whole genome shotgun (WGS) entry which is preliminary data.</text>
</comment>
<dbReference type="SUPFAM" id="SSF53335">
    <property type="entry name" value="S-adenosyl-L-methionine-dependent methyltransferases"/>
    <property type="match status" value="1"/>
</dbReference>
<name>A0A841ISJ6_9ACTN</name>
<dbReference type="SUPFAM" id="SSF46785">
    <property type="entry name" value="Winged helix' DNA-binding domain"/>
    <property type="match status" value="1"/>
</dbReference>
<keyword evidence="8" id="KW-1185">Reference proteome</keyword>
<dbReference type="EMBL" id="JACHJO010000009">
    <property type="protein sequence ID" value="MBB6121102.1"/>
    <property type="molecule type" value="Genomic_DNA"/>
</dbReference>
<dbReference type="InterPro" id="IPR012967">
    <property type="entry name" value="COMT_dimerisation"/>
</dbReference>
<dbReference type="Gene3D" id="1.10.287.1350">
    <property type="match status" value="1"/>
</dbReference>
<gene>
    <name evidence="7" type="ORF">FHS13_003070</name>
</gene>
<keyword evidence="1" id="KW-0489">Methyltransferase</keyword>
<dbReference type="InterPro" id="IPR036388">
    <property type="entry name" value="WH-like_DNA-bd_sf"/>
</dbReference>
<feature type="domain" description="O-methyltransferase C-terminal" evidence="5">
    <location>
        <begin position="115"/>
        <end position="324"/>
    </location>
</feature>
<dbReference type="PANTHER" id="PTHR43712">
    <property type="entry name" value="PUTATIVE (AFU_ORTHOLOGUE AFUA_4G14580)-RELATED"/>
    <property type="match status" value="1"/>
</dbReference>
<proteinExistence type="predicted"/>
<evidence type="ECO:0000313" key="7">
    <source>
        <dbReference type="EMBL" id="MBB6121102.1"/>
    </source>
</evidence>
<dbReference type="PANTHER" id="PTHR43712:SF2">
    <property type="entry name" value="O-METHYLTRANSFERASE CICE"/>
    <property type="match status" value="1"/>
</dbReference>
<dbReference type="PROSITE" id="PS51683">
    <property type="entry name" value="SAM_OMT_II"/>
    <property type="match status" value="1"/>
</dbReference>